<evidence type="ECO:0000313" key="3">
    <source>
        <dbReference type="Proteomes" id="UP000263900"/>
    </source>
</evidence>
<dbReference type="InterPro" id="IPR011871">
    <property type="entry name" value="Fib_succ_major"/>
</dbReference>
<proteinExistence type="predicted"/>
<dbReference type="OrthoDB" id="9805760at2"/>
<evidence type="ECO:0000313" key="2">
    <source>
        <dbReference type="EMBL" id="AXY74639.1"/>
    </source>
</evidence>
<dbReference type="NCBIfam" id="TIGR02145">
    <property type="entry name" value="Fib_succ_major"/>
    <property type="match status" value="1"/>
</dbReference>
<sequence length="608" mass="64776">MSTYTASADPVYFSMANPAADNQPQIYVGVTATLNITIVNNTGADITLQTGDSNSASGIEVFMPSFFTSDQKAVMTISNISQPGWGFSYDAPYKGLLLTYGNASGTWAAGTNLTFTINLITATASPTIDAVKMNLYNLNGTNVPASPQPQNLALNSSAPPAAVDLTTVLQLGLDNQGTVYVSVATDPLSNTIFLNIKNIGANPLYNDSVPWTGNPTVTVSFVYGDTAGALASDDDSGTAWSIGASVVTDQAWGYKNPTNTHTGTNPVWTLYPQQGNAGIIGTGADANLTFAFSNINSFTPAGHTQMMVTFNNFMMNSTTAYKPATFILDISKQDAPLTRGLFGFFGVNGSIIKLTGPTQNISIPLKWSMFYVDNIKLFCSVPGIPQLERNYYKKDQTPNIQPLAYDTFSLTLPIQVAQDTAVFLTLQAFDNNNNYLNSLQFTIFISASFFVDPGGQVYPTVFLNNQTWLAANYNYGTGCIAYGNDNGNRTTYGLLYSAAQAVANTPAGWRIPSQADWNNLITSLGANAYAALIAGGSSGFNAQGGGMGDGQGNFNSMGATGYYWTGTANNQQPGSNFDALFFLAQQKVNVSNSIAITNLLSVRYVKNT</sequence>
<dbReference type="Proteomes" id="UP000263900">
    <property type="component" value="Chromosome"/>
</dbReference>
<dbReference type="RefSeq" id="WP_119050524.1">
    <property type="nucleotide sequence ID" value="NZ_CP032157.1"/>
</dbReference>
<dbReference type="Pfam" id="PF09603">
    <property type="entry name" value="Fib_succ_major"/>
    <property type="match status" value="1"/>
</dbReference>
<keyword evidence="3" id="KW-1185">Reference proteome</keyword>
<dbReference type="EMBL" id="CP032157">
    <property type="protein sequence ID" value="AXY74639.1"/>
    <property type="molecule type" value="Genomic_DNA"/>
</dbReference>
<name>A0A3B7MMR6_9BACT</name>
<accession>A0A3B7MMR6</accession>
<reference evidence="2 3" key="1">
    <citation type="submission" date="2018-09" db="EMBL/GenBank/DDBJ databases">
        <title>Genome sequencing of strain 6GH32-13.</title>
        <authorList>
            <person name="Weon H.-Y."/>
            <person name="Heo J."/>
            <person name="Kwon S.-W."/>
        </authorList>
    </citation>
    <scope>NUCLEOTIDE SEQUENCE [LARGE SCALE GENOMIC DNA]</scope>
    <source>
        <strain evidence="2 3">5GH32-13</strain>
    </source>
</reference>
<feature type="domain" description="Fibrobacter succinogenes major paralogous" evidence="1">
    <location>
        <begin position="463"/>
        <end position="606"/>
    </location>
</feature>
<organism evidence="2 3">
    <name type="scientific">Paraflavitalea soli</name>
    <dbReference type="NCBI Taxonomy" id="2315862"/>
    <lineage>
        <taxon>Bacteria</taxon>
        <taxon>Pseudomonadati</taxon>
        <taxon>Bacteroidota</taxon>
        <taxon>Chitinophagia</taxon>
        <taxon>Chitinophagales</taxon>
        <taxon>Chitinophagaceae</taxon>
        <taxon>Paraflavitalea</taxon>
    </lineage>
</organism>
<evidence type="ECO:0000259" key="1">
    <source>
        <dbReference type="Pfam" id="PF09603"/>
    </source>
</evidence>
<protein>
    <recommendedName>
        <fullName evidence="1">Fibrobacter succinogenes major paralogous domain-containing protein</fullName>
    </recommendedName>
</protein>
<gene>
    <name evidence="2" type="ORF">D3H65_11895</name>
</gene>
<dbReference type="AlphaFoldDB" id="A0A3B7MMR6"/>
<dbReference type="KEGG" id="pseg:D3H65_11895"/>